<keyword evidence="8 9" id="KW-0472">Membrane</keyword>
<feature type="transmembrane region" description="Helical" evidence="9">
    <location>
        <begin position="260"/>
        <end position="282"/>
    </location>
</feature>
<dbReference type="Proteomes" id="UP000295008">
    <property type="component" value="Unassembled WGS sequence"/>
</dbReference>
<name>A0A4R1RU66_HYDET</name>
<keyword evidence="13" id="KW-1185">Reference proteome</keyword>
<dbReference type="InterPro" id="IPR000515">
    <property type="entry name" value="MetI-like"/>
</dbReference>
<dbReference type="SUPFAM" id="SSF161098">
    <property type="entry name" value="MetI-like"/>
    <property type="match status" value="1"/>
</dbReference>
<evidence type="ECO:0000259" key="11">
    <source>
        <dbReference type="PROSITE" id="PS50928"/>
    </source>
</evidence>
<comment type="similarity">
    <text evidence="2 10">Belongs to the binding-protein-dependent transport system permease family. CysTW subfamily.</text>
</comment>
<dbReference type="InterPro" id="IPR011864">
    <property type="entry name" value="Phosphate_PstC"/>
</dbReference>
<dbReference type="CDD" id="cd06261">
    <property type="entry name" value="TM_PBP2"/>
    <property type="match status" value="1"/>
</dbReference>
<dbReference type="InterPro" id="IPR051124">
    <property type="entry name" value="Phosphate_Transport_Permease"/>
</dbReference>
<reference evidence="12 13" key="1">
    <citation type="submission" date="2019-03" db="EMBL/GenBank/DDBJ databases">
        <title>Genomic Encyclopedia of Type Strains, Phase IV (KMG-IV): sequencing the most valuable type-strain genomes for metagenomic binning, comparative biology and taxonomic classification.</title>
        <authorList>
            <person name="Goeker M."/>
        </authorList>
    </citation>
    <scope>NUCLEOTIDE SEQUENCE [LARGE SCALE GENOMIC DNA]</scope>
    <source>
        <strain evidence="12 13">LX-B</strain>
    </source>
</reference>
<proteinExistence type="inferred from homology"/>
<dbReference type="RefSeq" id="WP_243662881.1">
    <property type="nucleotide sequence ID" value="NZ_SLUN01000010.1"/>
</dbReference>
<evidence type="ECO:0000256" key="2">
    <source>
        <dbReference type="ARBA" id="ARBA00007069"/>
    </source>
</evidence>
<evidence type="ECO:0000256" key="6">
    <source>
        <dbReference type="ARBA" id="ARBA00022692"/>
    </source>
</evidence>
<keyword evidence="6 9" id="KW-0812">Transmembrane</keyword>
<gene>
    <name evidence="12" type="ORF">EDC14_101090</name>
</gene>
<dbReference type="Pfam" id="PF00528">
    <property type="entry name" value="BPD_transp_1"/>
    <property type="match status" value="1"/>
</dbReference>
<feature type="transmembrane region" description="Helical" evidence="9">
    <location>
        <begin position="12"/>
        <end position="37"/>
    </location>
</feature>
<evidence type="ECO:0000256" key="7">
    <source>
        <dbReference type="ARBA" id="ARBA00022989"/>
    </source>
</evidence>
<evidence type="ECO:0000256" key="10">
    <source>
        <dbReference type="RuleBase" id="RU363054"/>
    </source>
</evidence>
<comment type="function">
    <text evidence="10">Part of the binding-protein-dependent transport system for phosphate; probably responsible for the translocation of the substrate across the membrane.</text>
</comment>
<dbReference type="InterPro" id="IPR035906">
    <property type="entry name" value="MetI-like_sf"/>
</dbReference>
<organism evidence="12 13">
    <name type="scientific">Hydrogenispora ethanolica</name>
    <dbReference type="NCBI Taxonomy" id="1082276"/>
    <lineage>
        <taxon>Bacteria</taxon>
        <taxon>Bacillati</taxon>
        <taxon>Bacillota</taxon>
        <taxon>Hydrogenispora</taxon>
    </lineage>
</organism>
<feature type="transmembrane region" description="Helical" evidence="9">
    <location>
        <begin position="203"/>
        <end position="224"/>
    </location>
</feature>
<dbReference type="AlphaFoldDB" id="A0A4R1RU66"/>
<protein>
    <recommendedName>
        <fullName evidence="10">Phosphate transport system permease protein</fullName>
    </recommendedName>
</protein>
<evidence type="ECO:0000256" key="4">
    <source>
        <dbReference type="ARBA" id="ARBA00022475"/>
    </source>
</evidence>
<evidence type="ECO:0000313" key="12">
    <source>
        <dbReference type="EMBL" id="TCL70101.1"/>
    </source>
</evidence>
<feature type="transmembrane region" description="Helical" evidence="9">
    <location>
        <begin position="70"/>
        <end position="99"/>
    </location>
</feature>
<keyword evidence="3 9" id="KW-0813">Transport</keyword>
<keyword evidence="4 10" id="KW-1003">Cell membrane</keyword>
<sequence>MEASEWIKKKEQIIRGVLFSIACAAVAGVLLIILFVFREGWPVLAKFGPWALAAGRDWQPTGGVYGMLPLLVGSCFVTLAALLLGVPLGVGCAVFMAEIAPERVARIVRPAVNLLAGIPSVVYGFFGLVTLVPAMRAVFGGIGFSLLAGGVILAIMILPTIISVSEDALRAVHRDYKEASLALGATHWQTIYKVLVPAARSGITAAIILGMGRALGETMAVIMVTGNTPLVAKSFLDPGPTLTGTIGQEWSYASGEHAKALFTVGIFLFVLIILINSTALIISRKKVRA</sequence>
<dbReference type="EMBL" id="SLUN01000010">
    <property type="protein sequence ID" value="TCL70101.1"/>
    <property type="molecule type" value="Genomic_DNA"/>
</dbReference>
<dbReference type="GO" id="GO:0005315">
    <property type="term" value="F:phosphate transmembrane transporter activity"/>
    <property type="evidence" value="ECO:0007669"/>
    <property type="project" value="InterPro"/>
</dbReference>
<comment type="subcellular location">
    <subcellularLocation>
        <location evidence="1 9">Cell membrane</location>
        <topology evidence="1 9">Multi-pass membrane protein</topology>
    </subcellularLocation>
</comment>
<dbReference type="PANTHER" id="PTHR30425:SF1">
    <property type="entry name" value="PHOSPHATE TRANSPORT SYSTEM PERMEASE PROTEIN PSTC"/>
    <property type="match status" value="1"/>
</dbReference>
<evidence type="ECO:0000256" key="3">
    <source>
        <dbReference type="ARBA" id="ARBA00022448"/>
    </source>
</evidence>
<evidence type="ECO:0000256" key="5">
    <source>
        <dbReference type="ARBA" id="ARBA00022592"/>
    </source>
</evidence>
<evidence type="ECO:0000313" key="13">
    <source>
        <dbReference type="Proteomes" id="UP000295008"/>
    </source>
</evidence>
<feature type="domain" description="ABC transmembrane type-1" evidence="11">
    <location>
        <begin position="71"/>
        <end position="279"/>
    </location>
</feature>
<keyword evidence="7 9" id="KW-1133">Transmembrane helix</keyword>
<evidence type="ECO:0000256" key="9">
    <source>
        <dbReference type="RuleBase" id="RU363032"/>
    </source>
</evidence>
<dbReference type="GO" id="GO:0005886">
    <property type="term" value="C:plasma membrane"/>
    <property type="evidence" value="ECO:0007669"/>
    <property type="project" value="UniProtKB-SubCell"/>
</dbReference>
<dbReference type="GO" id="GO:0006817">
    <property type="term" value="P:phosphate ion transport"/>
    <property type="evidence" value="ECO:0007669"/>
    <property type="project" value="UniProtKB-KW"/>
</dbReference>
<dbReference type="PROSITE" id="PS50928">
    <property type="entry name" value="ABC_TM1"/>
    <property type="match status" value="1"/>
</dbReference>
<feature type="transmembrane region" description="Helical" evidence="9">
    <location>
        <begin position="111"/>
        <end position="132"/>
    </location>
</feature>
<dbReference type="NCBIfam" id="TIGR02138">
    <property type="entry name" value="phosphate_pstC"/>
    <property type="match status" value="1"/>
</dbReference>
<accession>A0A4R1RU66</accession>
<dbReference type="Gene3D" id="1.10.3720.10">
    <property type="entry name" value="MetI-like"/>
    <property type="match status" value="1"/>
</dbReference>
<keyword evidence="5 10" id="KW-0592">Phosphate transport</keyword>
<dbReference type="PANTHER" id="PTHR30425">
    <property type="entry name" value="PHOSPHATE TRANSPORT SYSTEM PERMEASE PROTEIN PST"/>
    <property type="match status" value="1"/>
</dbReference>
<comment type="caution">
    <text evidence="12">The sequence shown here is derived from an EMBL/GenBank/DDBJ whole genome shotgun (WGS) entry which is preliminary data.</text>
</comment>
<evidence type="ECO:0000256" key="8">
    <source>
        <dbReference type="ARBA" id="ARBA00023136"/>
    </source>
</evidence>
<evidence type="ECO:0000256" key="1">
    <source>
        <dbReference type="ARBA" id="ARBA00004651"/>
    </source>
</evidence>
<feature type="transmembrane region" description="Helical" evidence="9">
    <location>
        <begin position="138"/>
        <end position="164"/>
    </location>
</feature>